<evidence type="ECO:0000313" key="1">
    <source>
        <dbReference type="EMBL" id="ORX57976.1"/>
    </source>
</evidence>
<reference evidence="1 2" key="1">
    <citation type="submission" date="2016-07" db="EMBL/GenBank/DDBJ databases">
        <title>Pervasive Adenine N6-methylation of Active Genes in Fungi.</title>
        <authorList>
            <consortium name="DOE Joint Genome Institute"/>
            <person name="Mondo S.J."/>
            <person name="Dannebaum R.O."/>
            <person name="Kuo R.C."/>
            <person name="Labutti K."/>
            <person name="Haridas S."/>
            <person name="Kuo A."/>
            <person name="Salamov A."/>
            <person name="Ahrendt S.R."/>
            <person name="Lipzen A."/>
            <person name="Sullivan W."/>
            <person name="Andreopoulos W.B."/>
            <person name="Clum A."/>
            <person name="Lindquist E."/>
            <person name="Daum C."/>
            <person name="Ramamoorthy G.K."/>
            <person name="Gryganskyi A."/>
            <person name="Culley D."/>
            <person name="Magnuson J.K."/>
            <person name="James T.Y."/>
            <person name="O'Malley M.A."/>
            <person name="Stajich J.E."/>
            <person name="Spatafora J.W."/>
            <person name="Visel A."/>
            <person name="Grigoriev I.V."/>
        </authorList>
    </citation>
    <scope>NUCLEOTIDE SEQUENCE [LARGE SCALE GENOMIC DNA]</scope>
    <source>
        <strain evidence="1 2">NRRL 3301</strain>
    </source>
</reference>
<accession>A0A1X2GNQ0</accession>
<dbReference type="EMBL" id="MCGT01000007">
    <property type="protein sequence ID" value="ORX57976.1"/>
    <property type="molecule type" value="Genomic_DNA"/>
</dbReference>
<name>A0A1X2GNQ0_9FUNG</name>
<proteinExistence type="predicted"/>
<keyword evidence="2" id="KW-1185">Reference proteome</keyword>
<evidence type="ECO:0000313" key="2">
    <source>
        <dbReference type="Proteomes" id="UP000242146"/>
    </source>
</evidence>
<dbReference type="Proteomes" id="UP000242146">
    <property type="component" value="Unassembled WGS sequence"/>
</dbReference>
<dbReference type="AlphaFoldDB" id="A0A1X2GNQ0"/>
<gene>
    <name evidence="1" type="ORF">DM01DRAFT_1216207</name>
</gene>
<comment type="caution">
    <text evidence="1">The sequence shown here is derived from an EMBL/GenBank/DDBJ whole genome shotgun (WGS) entry which is preliminary data.</text>
</comment>
<protein>
    <submittedName>
        <fullName evidence="1">Uncharacterized protein</fullName>
    </submittedName>
</protein>
<organism evidence="1 2">
    <name type="scientific">Hesseltinella vesiculosa</name>
    <dbReference type="NCBI Taxonomy" id="101127"/>
    <lineage>
        <taxon>Eukaryota</taxon>
        <taxon>Fungi</taxon>
        <taxon>Fungi incertae sedis</taxon>
        <taxon>Mucoromycota</taxon>
        <taxon>Mucoromycotina</taxon>
        <taxon>Mucoromycetes</taxon>
        <taxon>Mucorales</taxon>
        <taxon>Cunninghamellaceae</taxon>
        <taxon>Hesseltinella</taxon>
    </lineage>
</organism>
<sequence length="105" mass="11852">MQGYVYGVTQLVIGKQITNTNTNLPHDTTPTFQSHVAQFNAADLPTVDPLPGYAQFYAHMAKTLPTTIKHCLTEAFDPRCRAYIAFKLRTLIPRTDKPRRSTSRN</sequence>